<dbReference type="GO" id="GO:0046166">
    <property type="term" value="P:glyceraldehyde-3-phosphate biosynthetic process"/>
    <property type="evidence" value="ECO:0007669"/>
    <property type="project" value="TreeGrafter"/>
</dbReference>
<keyword evidence="12" id="KW-1185">Reference proteome</keyword>
<feature type="binding site" evidence="9">
    <location>
        <position position="172"/>
    </location>
    <ligand>
        <name>substrate</name>
    </ligand>
</feature>
<dbReference type="NCBIfam" id="TIGR00419">
    <property type="entry name" value="tim"/>
    <property type="match status" value="1"/>
</dbReference>
<dbReference type="PANTHER" id="PTHR21139">
    <property type="entry name" value="TRIOSEPHOSPHATE ISOMERASE"/>
    <property type="match status" value="1"/>
</dbReference>
<evidence type="ECO:0000256" key="8">
    <source>
        <dbReference type="ARBA" id="ARBA00023235"/>
    </source>
</evidence>
<dbReference type="Gene3D" id="3.20.20.70">
    <property type="entry name" value="Aldolase class I"/>
    <property type="match status" value="1"/>
</dbReference>
<dbReference type="GO" id="GO:0019563">
    <property type="term" value="P:glycerol catabolic process"/>
    <property type="evidence" value="ECO:0007669"/>
    <property type="project" value="TreeGrafter"/>
</dbReference>
<accession>A0A235B7F4</accession>
<reference evidence="11 12" key="1">
    <citation type="submission" date="2017-07" db="EMBL/GenBank/DDBJ databases">
        <title>The genome sequence of Paludifilum halophilum highlights mechanisms for microbial adaptation to high salt environemnts.</title>
        <authorList>
            <person name="Belbahri L."/>
        </authorList>
    </citation>
    <scope>NUCLEOTIDE SEQUENCE [LARGE SCALE GENOMIC DNA]</scope>
    <source>
        <strain evidence="11 12">DSM 102817</strain>
    </source>
</reference>
<dbReference type="PROSITE" id="PS51440">
    <property type="entry name" value="TIM_2"/>
    <property type="match status" value="1"/>
</dbReference>
<dbReference type="PROSITE" id="PS00171">
    <property type="entry name" value="TIM_1"/>
    <property type="match status" value="1"/>
</dbReference>
<proteinExistence type="inferred from homology"/>
<dbReference type="CDD" id="cd00311">
    <property type="entry name" value="TIM"/>
    <property type="match status" value="1"/>
</dbReference>
<dbReference type="HAMAP" id="MF_00147_B">
    <property type="entry name" value="TIM_B"/>
    <property type="match status" value="1"/>
</dbReference>
<keyword evidence="8 9" id="KW-0413">Isomerase</keyword>
<dbReference type="SUPFAM" id="SSF51351">
    <property type="entry name" value="Triosephosphate isomerase (TIM)"/>
    <property type="match status" value="1"/>
</dbReference>
<keyword evidence="6 9" id="KW-0963">Cytoplasm</keyword>
<dbReference type="InterPro" id="IPR022896">
    <property type="entry name" value="TrioseP_Isoase_bac/euk"/>
</dbReference>
<comment type="function">
    <text evidence="9">Involved in the gluconeogenesis. Catalyzes stereospecifically the conversion of dihydroxyacetone phosphate (DHAP) to D-glyceraldehyde-3-phosphate (G3P).</text>
</comment>
<feature type="binding site" evidence="9">
    <location>
        <begin position="233"/>
        <end position="234"/>
    </location>
    <ligand>
        <name>substrate</name>
    </ligand>
</feature>
<dbReference type="InterPro" id="IPR013785">
    <property type="entry name" value="Aldolase_TIM"/>
</dbReference>
<dbReference type="PANTHER" id="PTHR21139:SF42">
    <property type="entry name" value="TRIOSEPHOSPHATE ISOMERASE"/>
    <property type="match status" value="1"/>
</dbReference>
<keyword evidence="5 9" id="KW-0312">Gluconeogenesis</keyword>
<gene>
    <name evidence="9" type="primary">tpiA</name>
    <name evidence="11" type="ORF">CHM34_08690</name>
</gene>
<comment type="subcellular location">
    <subcellularLocation>
        <location evidence="9 10">Cytoplasm</location>
    </subcellularLocation>
</comment>
<feature type="active site" description="Electrophile" evidence="9">
    <location>
        <position position="94"/>
    </location>
</feature>
<feature type="active site" description="Proton acceptor" evidence="9">
    <location>
        <position position="166"/>
    </location>
</feature>
<comment type="similarity">
    <text evidence="2 9 10">Belongs to the triosephosphate isomerase family.</text>
</comment>
<dbReference type="FunFam" id="3.20.20.70:FF:000016">
    <property type="entry name" value="Triosephosphate isomerase"/>
    <property type="match status" value="1"/>
</dbReference>
<sequence>MRTPVIAGNWKMFKTVEESREYFRTFQPLGQKEGVETVLCVPYPSLPELVEAARETDIGIGAQNMHWEEEGAFTGEVSPTMLKGLHVSHVIVGHSERRTHFAETDESVRLKTRSALDHGLTPIVCVGETLEEREKERTRDVVRNQVVQALKGLSSEEATQTILAYEPVWAIGTGKASTAEDAGEVIGFIRQTVEEQFDSRAAERVRILYGGSVKPANVDSFLDIPDIDGGLVGGASLDPETFGQLVSAASARRERP</sequence>
<evidence type="ECO:0000313" key="11">
    <source>
        <dbReference type="EMBL" id="OYD08171.1"/>
    </source>
</evidence>
<dbReference type="GO" id="GO:0005829">
    <property type="term" value="C:cytosol"/>
    <property type="evidence" value="ECO:0007669"/>
    <property type="project" value="TreeGrafter"/>
</dbReference>
<dbReference type="GO" id="GO:0006096">
    <property type="term" value="P:glycolytic process"/>
    <property type="evidence" value="ECO:0007669"/>
    <property type="project" value="UniProtKB-UniRule"/>
</dbReference>
<comment type="caution">
    <text evidence="11">The sequence shown here is derived from an EMBL/GenBank/DDBJ whole genome shotgun (WGS) entry which is preliminary data.</text>
</comment>
<protein>
    <recommendedName>
        <fullName evidence="4 9">Triosephosphate isomerase</fullName>
        <shortName evidence="9">TIM</shortName>
        <shortName evidence="9">TPI</shortName>
        <ecNumber evidence="3 9">5.3.1.1</ecNumber>
    </recommendedName>
    <alternativeName>
        <fullName evidence="9">Triose-phosphate isomerase</fullName>
    </alternativeName>
</protein>
<evidence type="ECO:0000313" key="12">
    <source>
        <dbReference type="Proteomes" id="UP000215459"/>
    </source>
</evidence>
<keyword evidence="7 9" id="KW-0324">Glycolysis</keyword>
<dbReference type="GO" id="GO:0006094">
    <property type="term" value="P:gluconeogenesis"/>
    <property type="evidence" value="ECO:0007669"/>
    <property type="project" value="UniProtKB-UniRule"/>
</dbReference>
<dbReference type="InterPro" id="IPR035990">
    <property type="entry name" value="TIM_sf"/>
</dbReference>
<evidence type="ECO:0000256" key="3">
    <source>
        <dbReference type="ARBA" id="ARBA00011940"/>
    </source>
</evidence>
<comment type="catalytic activity">
    <reaction evidence="9 10">
        <text>D-glyceraldehyde 3-phosphate = dihydroxyacetone phosphate</text>
        <dbReference type="Rhea" id="RHEA:18585"/>
        <dbReference type="ChEBI" id="CHEBI:57642"/>
        <dbReference type="ChEBI" id="CHEBI:59776"/>
        <dbReference type="EC" id="5.3.1.1"/>
    </reaction>
</comment>
<organism evidence="11 12">
    <name type="scientific">Paludifilum halophilum</name>
    <dbReference type="NCBI Taxonomy" id="1642702"/>
    <lineage>
        <taxon>Bacteria</taxon>
        <taxon>Bacillati</taxon>
        <taxon>Bacillota</taxon>
        <taxon>Bacilli</taxon>
        <taxon>Bacillales</taxon>
        <taxon>Thermoactinomycetaceae</taxon>
        <taxon>Paludifilum</taxon>
    </lineage>
</organism>
<dbReference type="UniPathway" id="UPA00109">
    <property type="reaction ID" value="UER00189"/>
</dbReference>
<dbReference type="EC" id="5.3.1.1" evidence="3 9"/>
<feature type="binding site" evidence="9">
    <location>
        <begin position="9"/>
        <end position="11"/>
    </location>
    <ligand>
        <name>substrate</name>
    </ligand>
</feature>
<evidence type="ECO:0000256" key="5">
    <source>
        <dbReference type="ARBA" id="ARBA00022432"/>
    </source>
</evidence>
<dbReference type="InterPro" id="IPR000652">
    <property type="entry name" value="Triosephosphate_isomerase"/>
</dbReference>
<dbReference type="EMBL" id="NOWF01000004">
    <property type="protein sequence ID" value="OYD08171.1"/>
    <property type="molecule type" value="Genomic_DNA"/>
</dbReference>
<evidence type="ECO:0000256" key="2">
    <source>
        <dbReference type="ARBA" id="ARBA00007422"/>
    </source>
</evidence>
<dbReference type="GO" id="GO:0004807">
    <property type="term" value="F:triose-phosphate isomerase activity"/>
    <property type="evidence" value="ECO:0007669"/>
    <property type="project" value="UniProtKB-UniRule"/>
</dbReference>
<dbReference type="RefSeq" id="WP_094264205.1">
    <property type="nucleotide sequence ID" value="NZ_NOWF01000004.1"/>
</dbReference>
<evidence type="ECO:0000256" key="4">
    <source>
        <dbReference type="ARBA" id="ARBA00019397"/>
    </source>
</evidence>
<evidence type="ECO:0000256" key="1">
    <source>
        <dbReference type="ARBA" id="ARBA00004680"/>
    </source>
</evidence>
<dbReference type="Pfam" id="PF00121">
    <property type="entry name" value="TIM"/>
    <property type="match status" value="1"/>
</dbReference>
<dbReference type="UniPathway" id="UPA00138"/>
<dbReference type="InterPro" id="IPR020861">
    <property type="entry name" value="Triosephosphate_isomerase_AS"/>
</dbReference>
<comment type="subunit">
    <text evidence="9 10">Homodimer.</text>
</comment>
<evidence type="ECO:0000256" key="10">
    <source>
        <dbReference type="RuleBase" id="RU363013"/>
    </source>
</evidence>
<dbReference type="AlphaFoldDB" id="A0A235B7F4"/>
<dbReference type="OrthoDB" id="9809429at2"/>
<name>A0A235B7F4_9BACL</name>
<dbReference type="Proteomes" id="UP000215459">
    <property type="component" value="Unassembled WGS sequence"/>
</dbReference>
<evidence type="ECO:0000256" key="6">
    <source>
        <dbReference type="ARBA" id="ARBA00022490"/>
    </source>
</evidence>
<feature type="binding site" evidence="9">
    <location>
        <position position="212"/>
    </location>
    <ligand>
        <name>substrate</name>
    </ligand>
</feature>
<evidence type="ECO:0000256" key="7">
    <source>
        <dbReference type="ARBA" id="ARBA00023152"/>
    </source>
</evidence>
<evidence type="ECO:0000256" key="9">
    <source>
        <dbReference type="HAMAP-Rule" id="MF_00147"/>
    </source>
</evidence>
<comment type="pathway">
    <text evidence="9 10">Carbohydrate biosynthesis; gluconeogenesis.</text>
</comment>
<comment type="pathway">
    <text evidence="1 9 10">Carbohydrate degradation; glycolysis; D-glyceraldehyde 3-phosphate from glycerone phosphate: step 1/1.</text>
</comment>